<evidence type="ECO:0000313" key="1">
    <source>
        <dbReference type="EMBL" id="TDE09166.1"/>
    </source>
</evidence>
<organism evidence="1 2">
    <name type="scientific">Dyadobacter psychrotolerans</name>
    <dbReference type="NCBI Taxonomy" id="2541721"/>
    <lineage>
        <taxon>Bacteria</taxon>
        <taxon>Pseudomonadati</taxon>
        <taxon>Bacteroidota</taxon>
        <taxon>Cytophagia</taxon>
        <taxon>Cytophagales</taxon>
        <taxon>Spirosomataceae</taxon>
        <taxon>Dyadobacter</taxon>
    </lineage>
</organism>
<sequence>MILLILLIMIALGAAILVSQAIYCHSSELSQKKYSQITHQRKRSRRQIEKDLDWLILLKKNDAIDEKEFCNQVDQLIDELSTCSKSFL</sequence>
<accession>A0A4R5D703</accession>
<dbReference type="RefSeq" id="WP_131962213.1">
    <property type="nucleotide sequence ID" value="NZ_SMFL01000021.1"/>
</dbReference>
<evidence type="ECO:0000313" key="2">
    <source>
        <dbReference type="Proteomes" id="UP000294850"/>
    </source>
</evidence>
<reference evidence="1 2" key="1">
    <citation type="submission" date="2019-03" db="EMBL/GenBank/DDBJ databases">
        <title>Dyadobacter AR-3-6 sp. nov., isolated from arctic soil.</title>
        <authorList>
            <person name="Chaudhary D.K."/>
        </authorList>
    </citation>
    <scope>NUCLEOTIDE SEQUENCE [LARGE SCALE GENOMIC DNA]</scope>
    <source>
        <strain evidence="1 2">AR-3-6</strain>
    </source>
</reference>
<protein>
    <submittedName>
        <fullName evidence="1">Uncharacterized protein</fullName>
    </submittedName>
</protein>
<gene>
    <name evidence="1" type="ORF">E0F88_30930</name>
</gene>
<dbReference type="Proteomes" id="UP000294850">
    <property type="component" value="Unassembled WGS sequence"/>
</dbReference>
<dbReference type="AlphaFoldDB" id="A0A4R5D703"/>
<dbReference type="EMBL" id="SMFL01000021">
    <property type="protein sequence ID" value="TDE09166.1"/>
    <property type="molecule type" value="Genomic_DNA"/>
</dbReference>
<proteinExistence type="predicted"/>
<keyword evidence="2" id="KW-1185">Reference proteome</keyword>
<name>A0A4R5D703_9BACT</name>
<comment type="caution">
    <text evidence="1">The sequence shown here is derived from an EMBL/GenBank/DDBJ whole genome shotgun (WGS) entry which is preliminary data.</text>
</comment>